<protein>
    <submittedName>
        <fullName evidence="1">Uncharacterized protein</fullName>
    </submittedName>
</protein>
<organism evidence="1 2">
    <name type="scientific">[Ruminococcus] lactaris</name>
    <dbReference type="NCBI Taxonomy" id="46228"/>
    <lineage>
        <taxon>Bacteria</taxon>
        <taxon>Bacillati</taxon>
        <taxon>Bacillota</taxon>
        <taxon>Clostridia</taxon>
        <taxon>Lachnospirales</taxon>
        <taxon>Lachnospiraceae</taxon>
        <taxon>Mediterraneibacter</taxon>
    </lineage>
</organism>
<dbReference type="AlphaFoldDB" id="A0A415CSH4"/>
<comment type="caution">
    <text evidence="1">The sequence shown here is derived from an EMBL/GenBank/DDBJ whole genome shotgun (WGS) entry which is preliminary data.</text>
</comment>
<dbReference type="Proteomes" id="UP000285832">
    <property type="component" value="Unassembled WGS sequence"/>
</dbReference>
<dbReference type="EMBL" id="QRMI01000067">
    <property type="protein sequence ID" value="RHJ56725.1"/>
    <property type="molecule type" value="Genomic_DNA"/>
</dbReference>
<reference evidence="1 2" key="1">
    <citation type="submission" date="2018-08" db="EMBL/GenBank/DDBJ databases">
        <title>A genome reference for cultivated species of the human gut microbiota.</title>
        <authorList>
            <person name="Zou Y."/>
            <person name="Xue W."/>
            <person name="Luo G."/>
        </authorList>
    </citation>
    <scope>NUCLEOTIDE SEQUENCE [LARGE SCALE GENOMIC DNA]</scope>
    <source>
        <strain evidence="1 2">AM09-9</strain>
    </source>
</reference>
<evidence type="ECO:0000313" key="2">
    <source>
        <dbReference type="Proteomes" id="UP000285832"/>
    </source>
</evidence>
<name>A0A415CSH4_9FIRM</name>
<proteinExistence type="predicted"/>
<dbReference type="RefSeq" id="WP_118279472.1">
    <property type="nucleotide sequence ID" value="NZ_JBKTKT010000007.1"/>
</dbReference>
<sequence length="88" mass="10283">MACAIAMFVYTIVLQKNMWTIVYWEGGLLFMDRGGNMVSKIPSSALSRVKFKGRKIIIPYNGKKYVIVRFKNDNEKDVQEMLQFYHLV</sequence>
<accession>A0A415CSH4</accession>
<evidence type="ECO:0000313" key="1">
    <source>
        <dbReference type="EMBL" id="RHJ56725.1"/>
    </source>
</evidence>
<gene>
    <name evidence="1" type="ORF">DW116_13765</name>
</gene>